<comment type="caution">
    <text evidence="1">The sequence shown here is derived from an EMBL/GenBank/DDBJ whole genome shotgun (WGS) entry which is preliminary data.</text>
</comment>
<name>V8PIY1_OPHHA</name>
<dbReference type="AlphaFoldDB" id="V8PIY1"/>
<evidence type="ECO:0000313" key="1">
    <source>
        <dbReference type="EMBL" id="ETE73837.1"/>
    </source>
</evidence>
<protein>
    <submittedName>
        <fullName evidence="1">Uncharacterized protein</fullName>
    </submittedName>
</protein>
<keyword evidence="2" id="KW-1185">Reference proteome</keyword>
<dbReference type="EMBL" id="AZIM01000031">
    <property type="protein sequence ID" value="ETE73837.1"/>
    <property type="molecule type" value="Genomic_DNA"/>
</dbReference>
<accession>V8PIY1</accession>
<dbReference type="Proteomes" id="UP000018936">
    <property type="component" value="Unassembled WGS sequence"/>
</dbReference>
<gene>
    <name evidence="1" type="ORF">L345_00322</name>
</gene>
<reference evidence="1 2" key="1">
    <citation type="journal article" date="2013" name="Proc. Natl. Acad. Sci. U.S.A.">
        <title>The king cobra genome reveals dynamic gene evolution and adaptation in the snake venom system.</title>
        <authorList>
            <person name="Vonk F.J."/>
            <person name="Casewell N.R."/>
            <person name="Henkel C.V."/>
            <person name="Heimberg A.M."/>
            <person name="Jansen H.J."/>
            <person name="McCleary R.J."/>
            <person name="Kerkkamp H.M."/>
            <person name="Vos R.A."/>
            <person name="Guerreiro I."/>
            <person name="Calvete J.J."/>
            <person name="Wuster W."/>
            <person name="Woods A.E."/>
            <person name="Logan J.M."/>
            <person name="Harrison R.A."/>
            <person name="Castoe T.A."/>
            <person name="de Koning A.P."/>
            <person name="Pollock D.D."/>
            <person name="Yandell M."/>
            <person name="Calderon D."/>
            <person name="Renjifo C."/>
            <person name="Currier R.B."/>
            <person name="Salgado D."/>
            <person name="Pla D."/>
            <person name="Sanz L."/>
            <person name="Hyder A.S."/>
            <person name="Ribeiro J.M."/>
            <person name="Arntzen J.W."/>
            <person name="van den Thillart G.E."/>
            <person name="Boetzer M."/>
            <person name="Pirovano W."/>
            <person name="Dirks R.P."/>
            <person name="Spaink H.P."/>
            <person name="Duboule D."/>
            <person name="McGlinn E."/>
            <person name="Kini R.M."/>
            <person name="Richardson M.K."/>
        </authorList>
    </citation>
    <scope>NUCLEOTIDE SEQUENCE</scope>
    <source>
        <tissue evidence="1">Blood</tissue>
    </source>
</reference>
<evidence type="ECO:0000313" key="2">
    <source>
        <dbReference type="Proteomes" id="UP000018936"/>
    </source>
</evidence>
<organism evidence="1 2">
    <name type="scientific">Ophiophagus hannah</name>
    <name type="common">King cobra</name>
    <name type="synonym">Naja hannah</name>
    <dbReference type="NCBI Taxonomy" id="8665"/>
    <lineage>
        <taxon>Eukaryota</taxon>
        <taxon>Metazoa</taxon>
        <taxon>Chordata</taxon>
        <taxon>Craniata</taxon>
        <taxon>Vertebrata</taxon>
        <taxon>Euteleostomi</taxon>
        <taxon>Lepidosauria</taxon>
        <taxon>Squamata</taxon>
        <taxon>Bifurcata</taxon>
        <taxon>Unidentata</taxon>
        <taxon>Episquamata</taxon>
        <taxon>Toxicofera</taxon>
        <taxon>Serpentes</taxon>
        <taxon>Colubroidea</taxon>
        <taxon>Elapidae</taxon>
        <taxon>Elapinae</taxon>
        <taxon>Ophiophagus</taxon>
    </lineage>
</organism>
<sequence length="373" mass="42111">MVNRPASIIISASQRAGDSLRLATGCLTPVLSNAGTWSPARYSVGIGWLAALLNIYVRMSDDRCCICSCCIRTVPGAQLSCALFLMNKEKLQQHDDGHVVAAIPLGCRAEQEKRSRFQPKICHSSDDHVQEEEVNRSLLYGTISLHLGLQLETGDILKSRHPGNFLEIEVVKRLGLFIFKNSQEEFTGCCCWVVVAFSQNNKSTLDEGGEELYGQEAFYRSYLPPPSSNYHYWITIGTNIMSYPSKRPGPINLLPRSIRLLILTHKPILSSLELDEYKSLDFVYQRMRIVCMADSGSEPSNFLDHFRGSQSAFYKDTFCLSDYFILLFPKMVEDFEQSIAFMKLIRSAVLRDGRGVTEREWIDGTYEVSVKNV</sequence>
<feature type="non-terminal residue" evidence="1">
    <location>
        <position position="1"/>
    </location>
</feature>
<feature type="non-terminal residue" evidence="1">
    <location>
        <position position="373"/>
    </location>
</feature>
<proteinExistence type="predicted"/>